<evidence type="ECO:0000256" key="3">
    <source>
        <dbReference type="ARBA" id="ARBA00022475"/>
    </source>
</evidence>
<dbReference type="InterPro" id="IPR050638">
    <property type="entry name" value="AA-Vitamin_Transporters"/>
</dbReference>
<keyword evidence="4 7" id="KW-0812">Transmembrane</keyword>
<name>A0A9X1V7T9_9BACL</name>
<dbReference type="InterPro" id="IPR000620">
    <property type="entry name" value="EamA_dom"/>
</dbReference>
<feature type="transmembrane region" description="Helical" evidence="7">
    <location>
        <begin position="68"/>
        <end position="85"/>
    </location>
</feature>
<feature type="transmembrane region" description="Helical" evidence="7">
    <location>
        <begin position="12"/>
        <end position="31"/>
    </location>
</feature>
<accession>A0A9X1V7T9</accession>
<dbReference type="InterPro" id="IPR037185">
    <property type="entry name" value="EmrE-like"/>
</dbReference>
<feature type="domain" description="EamA" evidence="8">
    <location>
        <begin position="151"/>
        <end position="286"/>
    </location>
</feature>
<evidence type="ECO:0000313" key="10">
    <source>
        <dbReference type="Proteomes" id="UP001139263"/>
    </source>
</evidence>
<dbReference type="PANTHER" id="PTHR32322:SF18">
    <property type="entry name" value="S-ADENOSYLMETHIONINE_S-ADENOSYLHOMOCYSTEINE TRANSPORTER"/>
    <property type="match status" value="1"/>
</dbReference>
<evidence type="ECO:0000259" key="8">
    <source>
        <dbReference type="Pfam" id="PF00892"/>
    </source>
</evidence>
<dbReference type="Proteomes" id="UP001139263">
    <property type="component" value="Unassembled WGS sequence"/>
</dbReference>
<dbReference type="SUPFAM" id="SSF103481">
    <property type="entry name" value="Multidrug resistance efflux transporter EmrE"/>
    <property type="match status" value="2"/>
</dbReference>
<feature type="transmembrane region" description="Helical" evidence="7">
    <location>
        <begin position="244"/>
        <end position="263"/>
    </location>
</feature>
<feature type="transmembrane region" description="Helical" evidence="7">
    <location>
        <begin position="179"/>
        <end position="201"/>
    </location>
</feature>
<keyword evidence="6 7" id="KW-0472">Membrane</keyword>
<feature type="transmembrane region" description="Helical" evidence="7">
    <location>
        <begin position="213"/>
        <end position="232"/>
    </location>
</feature>
<evidence type="ECO:0000256" key="7">
    <source>
        <dbReference type="SAM" id="Phobius"/>
    </source>
</evidence>
<keyword evidence="3" id="KW-1003">Cell membrane</keyword>
<evidence type="ECO:0000256" key="4">
    <source>
        <dbReference type="ARBA" id="ARBA00022692"/>
    </source>
</evidence>
<feature type="transmembrane region" description="Helical" evidence="7">
    <location>
        <begin position="150"/>
        <end position="170"/>
    </location>
</feature>
<keyword evidence="10" id="KW-1185">Reference proteome</keyword>
<evidence type="ECO:0000256" key="5">
    <source>
        <dbReference type="ARBA" id="ARBA00022989"/>
    </source>
</evidence>
<protein>
    <submittedName>
        <fullName evidence="9">Amino-acid metabolite efflux pump</fullName>
    </submittedName>
</protein>
<proteinExistence type="inferred from homology"/>
<dbReference type="AlphaFoldDB" id="A0A9X1V7T9"/>
<comment type="subcellular location">
    <subcellularLocation>
        <location evidence="1">Cell membrane</location>
        <topology evidence="1">Multi-pass membrane protein</topology>
    </subcellularLocation>
</comment>
<gene>
    <name evidence="9" type="primary">eamA</name>
    <name evidence="9" type="ORF">MM817_00845</name>
</gene>
<feature type="domain" description="EamA" evidence="8">
    <location>
        <begin position="11"/>
        <end position="140"/>
    </location>
</feature>
<evidence type="ECO:0000256" key="2">
    <source>
        <dbReference type="ARBA" id="ARBA00007362"/>
    </source>
</evidence>
<feature type="transmembrane region" description="Helical" evidence="7">
    <location>
        <begin position="269"/>
        <end position="285"/>
    </location>
</feature>
<comment type="caution">
    <text evidence="9">The sequence shown here is derived from an EMBL/GenBank/DDBJ whole genome shotgun (WGS) entry which is preliminary data.</text>
</comment>
<evidence type="ECO:0000256" key="6">
    <source>
        <dbReference type="ARBA" id="ARBA00023136"/>
    </source>
</evidence>
<feature type="transmembrane region" description="Helical" evidence="7">
    <location>
        <begin position="97"/>
        <end position="117"/>
    </location>
</feature>
<reference evidence="9" key="1">
    <citation type="submission" date="2022-03" db="EMBL/GenBank/DDBJ databases">
        <title>Draft Genome Sequence of Firmicute Strain S0AB, a Heterotrophic Iron/Sulfur-Oxidizing Extreme Acidophile.</title>
        <authorList>
            <person name="Vergara E."/>
            <person name="Pakostova E."/>
            <person name="Johnson D.B."/>
            <person name="Holmes D.S."/>
        </authorList>
    </citation>
    <scope>NUCLEOTIDE SEQUENCE</scope>
    <source>
        <strain evidence="9">S0AB</strain>
    </source>
</reference>
<evidence type="ECO:0000256" key="1">
    <source>
        <dbReference type="ARBA" id="ARBA00004651"/>
    </source>
</evidence>
<feature type="transmembrane region" description="Helical" evidence="7">
    <location>
        <begin position="126"/>
        <end position="144"/>
    </location>
</feature>
<evidence type="ECO:0000313" key="9">
    <source>
        <dbReference type="EMBL" id="MCI0182584.1"/>
    </source>
</evidence>
<dbReference type="GO" id="GO:0005886">
    <property type="term" value="C:plasma membrane"/>
    <property type="evidence" value="ECO:0007669"/>
    <property type="project" value="UniProtKB-SubCell"/>
</dbReference>
<dbReference type="RefSeq" id="WP_241712165.1">
    <property type="nucleotide sequence ID" value="NZ_JALBUF010000001.1"/>
</dbReference>
<sequence>MKELSPRRSTLLLIALITMWGMSWPIYKIALSYTPPILFGGMRTFIGGVLMAAVIFPRYREIRLKQMWRIYLISALFNTFLFYGLQTVGLWYVPEGLFTVIVYLQPVLIGVLAWLWLGERLTVQKMIGLLLGFAGVTVISITGLSGHISAIGIVLALGSAISWAIGTVYVKKVGNQVDAFWLVAIQCIIGGLAMTAIGLGTEHWSSIIWNQQYLTGLMYGSIFGIPISWAVFYTLVRAGDVSKVASFTFLVPLLAVVLGFLFLHEEVTISLLFGLVFIATSIYLVNRTSKTSLSTGERKEFGA</sequence>
<feature type="transmembrane region" description="Helical" evidence="7">
    <location>
        <begin position="37"/>
        <end position="56"/>
    </location>
</feature>
<dbReference type="EMBL" id="JALBUF010000001">
    <property type="protein sequence ID" value="MCI0182584.1"/>
    <property type="molecule type" value="Genomic_DNA"/>
</dbReference>
<keyword evidence="5 7" id="KW-1133">Transmembrane helix</keyword>
<dbReference type="Pfam" id="PF00892">
    <property type="entry name" value="EamA"/>
    <property type="match status" value="2"/>
</dbReference>
<organism evidence="9 10">
    <name type="scientific">Sulfoacidibacillus ferrooxidans</name>
    <dbReference type="NCBI Taxonomy" id="2005001"/>
    <lineage>
        <taxon>Bacteria</taxon>
        <taxon>Bacillati</taxon>
        <taxon>Bacillota</taxon>
        <taxon>Bacilli</taxon>
        <taxon>Bacillales</taxon>
        <taxon>Alicyclobacillaceae</taxon>
        <taxon>Sulfoacidibacillus</taxon>
    </lineage>
</organism>
<dbReference type="PANTHER" id="PTHR32322">
    <property type="entry name" value="INNER MEMBRANE TRANSPORTER"/>
    <property type="match status" value="1"/>
</dbReference>
<comment type="similarity">
    <text evidence="2">Belongs to the EamA transporter family.</text>
</comment>